<dbReference type="Gene3D" id="3.10.129.10">
    <property type="entry name" value="Hotdog Thioesterase"/>
    <property type="match status" value="1"/>
</dbReference>
<dbReference type="InterPro" id="IPR006683">
    <property type="entry name" value="Thioestr_dom"/>
</dbReference>
<dbReference type="AlphaFoldDB" id="A0A507R366"/>
<dbReference type="Proteomes" id="UP000319663">
    <property type="component" value="Unassembled WGS sequence"/>
</dbReference>
<organism evidence="2 3">
    <name type="scientific">Monascus purpureus</name>
    <name type="common">Red mold</name>
    <name type="synonym">Monascus anka</name>
    <dbReference type="NCBI Taxonomy" id="5098"/>
    <lineage>
        <taxon>Eukaryota</taxon>
        <taxon>Fungi</taxon>
        <taxon>Dikarya</taxon>
        <taxon>Ascomycota</taxon>
        <taxon>Pezizomycotina</taxon>
        <taxon>Eurotiomycetes</taxon>
        <taxon>Eurotiomycetidae</taxon>
        <taxon>Eurotiales</taxon>
        <taxon>Aspergillaceae</taxon>
        <taxon>Monascus</taxon>
    </lineage>
</organism>
<dbReference type="Pfam" id="PF03061">
    <property type="entry name" value="4HBT"/>
    <property type="match status" value="1"/>
</dbReference>
<dbReference type="SUPFAM" id="SSF54637">
    <property type="entry name" value="Thioesterase/thiol ester dehydrase-isomerase"/>
    <property type="match status" value="1"/>
</dbReference>
<evidence type="ECO:0000313" key="3">
    <source>
        <dbReference type="Proteomes" id="UP000319663"/>
    </source>
</evidence>
<dbReference type="InterPro" id="IPR029069">
    <property type="entry name" value="HotDog_dom_sf"/>
</dbReference>
<evidence type="ECO:0000313" key="2">
    <source>
        <dbReference type="EMBL" id="TQB77213.1"/>
    </source>
</evidence>
<comment type="caution">
    <text evidence="2">The sequence shown here is derived from an EMBL/GenBank/DDBJ whole genome shotgun (WGS) entry which is preliminary data.</text>
</comment>
<protein>
    <recommendedName>
        <fullName evidence="1">Thioesterase domain-containing protein</fullName>
    </recommendedName>
</protein>
<name>A0A507R366_MONPU</name>
<sequence length="200" mass="22740">MDYKVSAPPVPGSEEDRREIARIHSFYENALPIVRDLRDNPDYVESDAYGNFTEEEKKHMLTSGPLRGSGGLALQKIFWNEKENKAISVVFLGRAIEGWPTVIHGGAIATLIDENLGRVAIRHFPEKTGVTANLEINYRRPMFSEQFYTLHTTIDQENSTERKAYTKTEVRDFTGRICTEAMGLFVVPKTLKLQKLGDQY</sequence>
<dbReference type="PANTHER" id="PTHR47260:SF1">
    <property type="entry name" value="UPF0644 PROTEIN PB2B4.06"/>
    <property type="match status" value="1"/>
</dbReference>
<proteinExistence type="predicted"/>
<dbReference type="EMBL" id="VIFY01000003">
    <property type="protein sequence ID" value="TQB77213.1"/>
    <property type="molecule type" value="Genomic_DNA"/>
</dbReference>
<feature type="domain" description="Thioesterase" evidence="1">
    <location>
        <begin position="102"/>
        <end position="156"/>
    </location>
</feature>
<dbReference type="STRING" id="5098.A0A507R366"/>
<dbReference type="InterPro" id="IPR052061">
    <property type="entry name" value="PTE-AB_protein"/>
</dbReference>
<evidence type="ECO:0000259" key="1">
    <source>
        <dbReference type="Pfam" id="PF03061"/>
    </source>
</evidence>
<keyword evidence="3" id="KW-1185">Reference proteome</keyword>
<accession>A0A507R366</accession>
<dbReference type="PANTHER" id="PTHR47260">
    <property type="entry name" value="UPF0644 PROTEIN PB2B4.06"/>
    <property type="match status" value="1"/>
</dbReference>
<reference evidence="2 3" key="1">
    <citation type="submission" date="2019-06" db="EMBL/GenBank/DDBJ databases">
        <title>Wine fermentation using esterase from Monascus purpureus.</title>
        <authorList>
            <person name="Geng C."/>
            <person name="Zhang Y."/>
        </authorList>
    </citation>
    <scope>NUCLEOTIDE SEQUENCE [LARGE SCALE GENOMIC DNA]</scope>
    <source>
        <strain evidence="2">HQ1</strain>
    </source>
</reference>
<dbReference type="CDD" id="cd03443">
    <property type="entry name" value="PaaI_thioesterase"/>
    <property type="match status" value="1"/>
</dbReference>
<gene>
    <name evidence="2" type="ORF">MPDQ_004613</name>
</gene>